<feature type="signal peptide" evidence="1">
    <location>
        <begin position="1"/>
        <end position="22"/>
    </location>
</feature>
<evidence type="ECO:0008006" key="4">
    <source>
        <dbReference type="Google" id="ProtNLM"/>
    </source>
</evidence>
<dbReference type="OMA" id="ICHEVDI"/>
<dbReference type="VEuPathDB" id="CryptoDB:CMU_028000"/>
<proteinExistence type="predicted"/>
<dbReference type="EMBL" id="DS989727">
    <property type="protein sequence ID" value="EEA05790.1"/>
    <property type="molecule type" value="Genomic_DNA"/>
</dbReference>
<sequence length="1272" mass="147334">MENRFIKLFNILIILLYTCIQCIDEDSLSYISNITDINPSKRKLLPVVSNFGNPQVNQIRATSNNIPNPYINTESSHTGINNNKQLSRFGYFDEFSYSRNSNYFKDDTRKKVNGIPFTLLHSLRLILANKIIRYNPILYPFQIEFQNISSCLCDLKLDEIGNQASIDFKIKGHEDNNNNWNQENMNSNNLYSSYISLLPPNCQWNNIFNSTYGDFDNLASNNSYFDPRNNNSKIKYTNLLGIEVNDDFVNDSLKVLESDLNNINKTNNIENITDINNDIVIPKNITDDLYLNTNNSNLDQSKEYKFHSKVLIESPDHLVQCIYRIPLDLTPFSKNYKYYNNNMVLNDSLTNINTPLVENDNNKSNFLSSSWLNYLSPESPKWFEYDFTSDKDMEVSTDDNKYNKFTIEGYWDLIRSIPLQVLLSLNTSDPLTYIMCTNTSETLNKFLTDNINNTNSNDNNNNNEDPLNNPSIFSLMSIVPYNESYCSRPTGAQLKMFGFCPSITNSKYDEELQSCIKITYTDAISVCPQNYRHSRLGGSRNGIGGCHVKQRVDIPATKTCDFPYTYNQAKEICELKKYYPGFPGCSNGSTYYNITTCIVAYQILKEYECPDGYEALDDSDFNQGNNPSEYNKRMETLQEYRENYLHEYTNRSYSYNLPPMTRIIDINEQGIQSRYPSLKLNHSKTHITCRKRIIEPCEYDYLGIPYCKNNIFKIKYDYVYSYMFEDRPIPQCIFDDIVKVEYKCPEESIPYEIHIANGNNPPIIFTKELGNPYDTCIITEFIPIQPKCITSDQTPYILIKPQLSPFEKTGIHIVTNEDIENLNPDELQEVYDIIDNSLFDENIDNNLINNLDKNENSENITVASNNNPDLSNFTGNITEDHILNKNCIKNNTVNKNKESDINLFNVSSNIKEPINQINNTQFLYITQQNINSSQNYTLINLNHNKYIGISKDDTFNSNIESSVNISDHYTNSSKSNIKSECNQSNILISQLPMEIKMEINKDSTTLISNFSETNHEYQYEVLSNTSMLFDQELSPSYLFKLLNNIENRNNFSNNQIEEPKIRLSDAILGNTDYIIQIYCSEVITAKPYLSCPQNSNLIKSNLCRLHGYTDYILQCPDGYVLDKEALMLIPVEYYRKAPPRCVGKQLVYTQYYCPPMFPDQIDRPFILNKTNYTNDKSKNVDNYQINNISHIQDFEDQYINHSINKYNNNQISESSSLKNNTENIIGRTIIPSYSQKICHEVDIIEPIWKMPNLLILLLKNIKNFEDQLNNEI</sequence>
<feature type="chain" id="PRO_5002839539" description="Oocyst wall protein" evidence="1">
    <location>
        <begin position="23"/>
        <end position="1272"/>
    </location>
</feature>
<accession>B6ABN8</accession>
<dbReference type="AlphaFoldDB" id="B6ABN8"/>
<keyword evidence="3" id="KW-1185">Reference proteome</keyword>
<dbReference type="RefSeq" id="XP_002140139.1">
    <property type="nucleotide sequence ID" value="XM_002140103.1"/>
</dbReference>
<evidence type="ECO:0000313" key="2">
    <source>
        <dbReference type="EMBL" id="EEA05790.1"/>
    </source>
</evidence>
<gene>
    <name evidence="2" type="ORF">CMU_028000</name>
</gene>
<name>B6ABN8_CRYMR</name>
<dbReference type="eggNOG" id="ENOG502SUDB">
    <property type="taxonomic scope" value="Eukaryota"/>
</dbReference>
<protein>
    <recommendedName>
        <fullName evidence="4">Oocyst wall protein</fullName>
    </recommendedName>
</protein>
<reference evidence="2" key="1">
    <citation type="submission" date="2008-06" db="EMBL/GenBank/DDBJ databases">
        <authorList>
            <person name="Lorenzi H."/>
            <person name="Inman J."/>
            <person name="Miller J."/>
            <person name="Schobel S."/>
            <person name="Amedeo P."/>
            <person name="Caler E.V."/>
            <person name="da Silva J."/>
        </authorList>
    </citation>
    <scope>NUCLEOTIDE SEQUENCE [LARGE SCALE GENOMIC DNA]</scope>
    <source>
        <strain evidence="2">RN66</strain>
    </source>
</reference>
<organism evidence="2 3">
    <name type="scientific">Cryptosporidium muris (strain RN66)</name>
    <dbReference type="NCBI Taxonomy" id="441375"/>
    <lineage>
        <taxon>Eukaryota</taxon>
        <taxon>Sar</taxon>
        <taxon>Alveolata</taxon>
        <taxon>Apicomplexa</taxon>
        <taxon>Conoidasida</taxon>
        <taxon>Coccidia</taxon>
        <taxon>Eucoccidiorida</taxon>
        <taxon>Eimeriorina</taxon>
        <taxon>Cryptosporidiidae</taxon>
        <taxon>Cryptosporidium</taxon>
    </lineage>
</organism>
<dbReference type="Proteomes" id="UP000001460">
    <property type="component" value="Unassembled WGS sequence"/>
</dbReference>
<evidence type="ECO:0000313" key="3">
    <source>
        <dbReference type="Proteomes" id="UP000001460"/>
    </source>
</evidence>
<evidence type="ECO:0000256" key="1">
    <source>
        <dbReference type="SAM" id="SignalP"/>
    </source>
</evidence>
<keyword evidence="1" id="KW-0732">Signal</keyword>
<dbReference type="OrthoDB" id="340128at2759"/>
<dbReference type="GeneID" id="6994925"/>